<evidence type="ECO:0000313" key="6">
    <source>
        <dbReference type="Proteomes" id="UP000048949"/>
    </source>
</evidence>
<name>A0A0U1NNG9_9RHOB</name>
<dbReference type="PANTHER" id="PTHR12815">
    <property type="entry name" value="SORTING AND ASSEMBLY MACHINERY SAMM50 PROTEIN FAMILY MEMBER"/>
    <property type="match status" value="1"/>
</dbReference>
<organism evidence="5 6">
    <name type="scientific">Nereida ignava</name>
    <dbReference type="NCBI Taxonomy" id="282199"/>
    <lineage>
        <taxon>Bacteria</taxon>
        <taxon>Pseudomonadati</taxon>
        <taxon>Pseudomonadota</taxon>
        <taxon>Alphaproteobacteria</taxon>
        <taxon>Rhodobacterales</taxon>
        <taxon>Roseobacteraceae</taxon>
        <taxon>Nereida</taxon>
    </lineage>
</organism>
<keyword evidence="3" id="KW-0472">Membrane</keyword>
<evidence type="ECO:0000259" key="4">
    <source>
        <dbReference type="Pfam" id="PF01103"/>
    </source>
</evidence>
<feature type="domain" description="Bacterial surface antigen (D15)" evidence="4">
    <location>
        <begin position="319"/>
        <end position="619"/>
    </location>
</feature>
<dbReference type="EMBL" id="CVQV01000013">
    <property type="protein sequence ID" value="CRK76252.1"/>
    <property type="molecule type" value="Genomic_DNA"/>
</dbReference>
<evidence type="ECO:0000256" key="3">
    <source>
        <dbReference type="ARBA" id="ARBA00023136"/>
    </source>
</evidence>
<keyword evidence="2" id="KW-1134">Transmembrane beta strand</keyword>
<dbReference type="GO" id="GO:0019867">
    <property type="term" value="C:outer membrane"/>
    <property type="evidence" value="ECO:0007669"/>
    <property type="project" value="InterPro"/>
</dbReference>
<evidence type="ECO:0000256" key="1">
    <source>
        <dbReference type="ARBA" id="ARBA00004370"/>
    </source>
</evidence>
<dbReference type="Gene3D" id="2.40.160.50">
    <property type="entry name" value="membrane protein fhac: a member of the omp85/tpsb transporter family"/>
    <property type="match status" value="1"/>
</dbReference>
<dbReference type="STRING" id="282199.GCA_001049735_02308"/>
<keyword evidence="6" id="KW-1185">Reference proteome</keyword>
<reference evidence="5 6" key="1">
    <citation type="submission" date="2015-04" db="EMBL/GenBank/DDBJ databases">
        <authorList>
            <person name="Syromyatnikov M.Y."/>
            <person name="Popov V.N."/>
        </authorList>
    </citation>
    <scope>NUCLEOTIDE SEQUENCE [LARGE SCALE GENOMIC DNA]</scope>
    <source>
        <strain evidence="5 6">CECT 5292</strain>
    </source>
</reference>
<proteinExistence type="predicted"/>
<gene>
    <name evidence="5" type="primary">tama</name>
    <name evidence="5" type="ORF">NIG5292_02309</name>
</gene>
<comment type="subcellular location">
    <subcellularLocation>
        <location evidence="1">Membrane</location>
    </subcellularLocation>
</comment>
<evidence type="ECO:0000256" key="2">
    <source>
        <dbReference type="ARBA" id="ARBA00022452"/>
    </source>
</evidence>
<dbReference type="Proteomes" id="UP000048949">
    <property type="component" value="Unassembled WGS sequence"/>
</dbReference>
<dbReference type="AlphaFoldDB" id="A0A0U1NNG9"/>
<dbReference type="PANTHER" id="PTHR12815:SF42">
    <property type="entry name" value="BACTERIAL SURFACE ANTIGEN (D15) DOMAIN-CONTAINING PROTEIN"/>
    <property type="match status" value="1"/>
</dbReference>
<keyword evidence="2" id="KW-0812">Transmembrane</keyword>
<sequence length="619" mass="65546">MLLRALFAFYWMSQIDGCLGVIMKRSLLVAAAVSVFCAPAIWAFDLSVSVEGGDDDLIKSVRAATLLRDLRNRDENSAQDILGAARADYARVVSALYENGFYGAEVSIKLDGAEAASIPAAVAPPQISKVQITVNPGPSFVLGQADISPIAPKTDALIGFETGALASLSSIRTATEQTIEGWRARGHAKADVARQSITARHNEGVLDVAIVIDKGPYLTFGDLSLSSASAVRAERIRAIAGLPTGAGFDPIEVELVTTRLRRAGAFDTIALVEADDANDDDSLDFALQVNDRAPRRFGFGAELSSQAGAELSTFWLHRNLFGGAERLRLGARVSGIGDTGSGEDYALSAEYNRPATFNEDTDFFANGALEALDTVTVKVDRFALEAGIRRYATPKRTYTFGLGLERASTIDARGSETYTLLTVPLSVTFDYRDEKLDPRDGYFADVGLTPYLGLDDTTDGARFSFDGRAYKTVGSERPVTFALRAQIGALIGPSIGEAPADFLYTSGGGGTVRGQDFQSLGVPVGGGSTAETGGKSFLGLSAEARFRATDTLGVVGLIDTGTISEESTAGSKGESHSGAGIGLRYDTGIGPIRVDFAVPLDRPRPTSDFQIYIGIGQSF</sequence>
<dbReference type="InterPro" id="IPR039910">
    <property type="entry name" value="D15-like"/>
</dbReference>
<dbReference type="InterPro" id="IPR000184">
    <property type="entry name" value="Bac_surfAg_D15"/>
</dbReference>
<dbReference type="Pfam" id="PF01103">
    <property type="entry name" value="Omp85"/>
    <property type="match status" value="1"/>
</dbReference>
<accession>A0A0U1NNG9</accession>
<evidence type="ECO:0000313" key="5">
    <source>
        <dbReference type="EMBL" id="CRK76252.1"/>
    </source>
</evidence>
<protein>
    <submittedName>
        <fullName evidence="5">Autotransporter assembly factor TamA</fullName>
    </submittedName>
</protein>